<evidence type="ECO:0000259" key="4">
    <source>
        <dbReference type="PROSITE" id="PS50956"/>
    </source>
</evidence>
<dbReference type="SUPFAM" id="SSF54909">
    <property type="entry name" value="Dimeric alpha+beta barrel"/>
    <property type="match status" value="1"/>
</dbReference>
<keyword evidence="2" id="KW-0238">DNA-binding</keyword>
<dbReference type="AlphaFoldDB" id="A0A1Y3MJ71"/>
<evidence type="ECO:0000313" key="8">
    <source>
        <dbReference type="Proteomes" id="UP000195321"/>
    </source>
</evidence>
<evidence type="ECO:0000256" key="2">
    <source>
        <dbReference type="ARBA" id="ARBA00023125"/>
    </source>
</evidence>
<dbReference type="InterPro" id="IPR019887">
    <property type="entry name" value="Tscrpt_reg_AsnC/Lrp_C"/>
</dbReference>
<dbReference type="Gene3D" id="1.10.10.10">
    <property type="entry name" value="Winged helix-like DNA-binding domain superfamily/Winged helix DNA-binding domain"/>
    <property type="match status" value="1"/>
</dbReference>
<dbReference type="GO" id="GO:0043565">
    <property type="term" value="F:sequence-specific DNA binding"/>
    <property type="evidence" value="ECO:0007669"/>
    <property type="project" value="InterPro"/>
</dbReference>
<evidence type="ECO:0000313" key="7">
    <source>
        <dbReference type="EMBL" id="PHF03869.1"/>
    </source>
</evidence>
<comment type="caution">
    <text evidence="5">The sequence shown here is derived from an EMBL/GenBank/DDBJ whole genome shotgun (WGS) entry which is preliminary data.</text>
</comment>
<dbReference type="EMBL" id="NUTL01000021">
    <property type="protein sequence ID" value="PHF03869.1"/>
    <property type="molecule type" value="Genomic_DNA"/>
</dbReference>
<name>A0A1Y3MJ71_9BACI</name>
<evidence type="ECO:0000313" key="9">
    <source>
        <dbReference type="Proteomes" id="UP000219775"/>
    </source>
</evidence>
<dbReference type="Gene3D" id="3.30.70.920">
    <property type="match status" value="1"/>
</dbReference>
<feature type="domain" description="HTH asnC-type" evidence="4">
    <location>
        <begin position="5"/>
        <end position="70"/>
    </location>
</feature>
<accession>A0A1Y3MJ71</accession>
<evidence type="ECO:0000256" key="3">
    <source>
        <dbReference type="ARBA" id="ARBA00023163"/>
    </source>
</evidence>
<dbReference type="InterPro" id="IPR000485">
    <property type="entry name" value="AsnC-type_HTH_dom"/>
</dbReference>
<dbReference type="InterPro" id="IPR036388">
    <property type="entry name" value="WH-like_DNA-bd_sf"/>
</dbReference>
<dbReference type="InterPro" id="IPR050684">
    <property type="entry name" value="HTH-Siroheme_Decarb"/>
</dbReference>
<dbReference type="InterPro" id="IPR011008">
    <property type="entry name" value="Dimeric_a/b-barrel"/>
</dbReference>
<organism evidence="5 8">
    <name type="scientific">Bacillus pseudomycoides</name>
    <dbReference type="NCBI Taxonomy" id="64104"/>
    <lineage>
        <taxon>Bacteria</taxon>
        <taxon>Bacillati</taxon>
        <taxon>Bacillota</taxon>
        <taxon>Bacilli</taxon>
        <taxon>Bacillales</taxon>
        <taxon>Bacillaceae</taxon>
        <taxon>Bacillus</taxon>
        <taxon>Bacillus cereus group</taxon>
    </lineage>
</organism>
<dbReference type="PROSITE" id="PS50956">
    <property type="entry name" value="HTH_ASNC_2"/>
    <property type="match status" value="1"/>
</dbReference>
<dbReference type="SMART" id="SM00344">
    <property type="entry name" value="HTH_ASNC"/>
    <property type="match status" value="1"/>
</dbReference>
<evidence type="ECO:0000256" key="1">
    <source>
        <dbReference type="ARBA" id="ARBA00023015"/>
    </source>
</evidence>
<dbReference type="Pfam" id="PF01037">
    <property type="entry name" value="AsnC_trans_reg"/>
    <property type="match status" value="1"/>
</dbReference>
<dbReference type="EMBL" id="MWPX01000020">
    <property type="protein sequence ID" value="OUM47632.1"/>
    <property type="molecule type" value="Genomic_DNA"/>
</dbReference>
<dbReference type="Proteomes" id="UP000221918">
    <property type="component" value="Unassembled WGS sequence"/>
</dbReference>
<proteinExistence type="predicted"/>
<dbReference type="PANTHER" id="PTHR43413">
    <property type="entry name" value="TRANSCRIPTIONAL REGULATOR, ASNC FAMILY"/>
    <property type="match status" value="1"/>
</dbReference>
<evidence type="ECO:0000313" key="5">
    <source>
        <dbReference type="EMBL" id="OUM47632.1"/>
    </source>
</evidence>
<dbReference type="SUPFAM" id="SSF46785">
    <property type="entry name" value="Winged helix' DNA-binding domain"/>
    <property type="match status" value="1"/>
</dbReference>
<dbReference type="PANTHER" id="PTHR43413:SF7">
    <property type="entry name" value="HTH-TYPE TRANSCRIPTIONAL REGULATOR PTR2"/>
    <property type="match status" value="1"/>
</dbReference>
<dbReference type="EMBL" id="NUDP01000097">
    <property type="protein sequence ID" value="PEM66237.1"/>
    <property type="molecule type" value="Genomic_DNA"/>
</dbReference>
<evidence type="ECO:0000313" key="10">
    <source>
        <dbReference type="Proteomes" id="UP000221918"/>
    </source>
</evidence>
<accession>A0A2C0VWC3</accession>
<dbReference type="Proteomes" id="UP000219775">
    <property type="component" value="Unassembled WGS sequence"/>
</dbReference>
<gene>
    <name evidence="5" type="ORF">BW425_16870</name>
    <name evidence="6" type="ORF">CN613_23355</name>
    <name evidence="7" type="ORF">COF81_04325</name>
</gene>
<dbReference type="InterPro" id="IPR019888">
    <property type="entry name" value="Tscrpt_reg_AsnC-like"/>
</dbReference>
<dbReference type="Pfam" id="PF13412">
    <property type="entry name" value="HTH_24"/>
    <property type="match status" value="1"/>
</dbReference>
<dbReference type="Proteomes" id="UP000195321">
    <property type="component" value="Unassembled WGS sequence"/>
</dbReference>
<evidence type="ECO:0000313" key="6">
    <source>
        <dbReference type="EMBL" id="PEM66237.1"/>
    </source>
</evidence>
<sequence length="168" mass="19050">MKNMVTEKELELLACLEKSSRLSVETLAKMLNIKVEAVKEMVEKLEREKIIVDYVTHIDWTKVKEHSGLTAMIDVKVTPKHGVGFDSVAEQIYRYSEVKSVYLMSGTYDLSITLEGKSMSEVASFVSEKLATIESVVSTTTHFILKKYKHEGLIYDKTDDDKRIVVAP</sequence>
<protein>
    <submittedName>
        <fullName evidence="5 6">AsnC family transcriptional regulator</fullName>
    </submittedName>
</protein>
<reference evidence="5 8" key="1">
    <citation type="submission" date="2017-02" db="EMBL/GenBank/DDBJ databases">
        <title>Bacillus pseudomycoides isolate FSL K6-0042.</title>
        <authorList>
            <person name="Kovac J."/>
        </authorList>
    </citation>
    <scope>NUCLEOTIDE SEQUENCE [LARGE SCALE GENOMIC DNA]</scope>
    <source>
        <strain evidence="5 8">FSL K6-0042</strain>
    </source>
</reference>
<keyword evidence="1" id="KW-0805">Transcription regulation</keyword>
<dbReference type="InterPro" id="IPR036390">
    <property type="entry name" value="WH_DNA-bd_sf"/>
</dbReference>
<keyword evidence="3" id="KW-0804">Transcription</keyword>
<reference evidence="9 10" key="2">
    <citation type="submission" date="2017-09" db="EMBL/GenBank/DDBJ databases">
        <title>Large-scale bioinformatics analysis of Bacillus genomes uncovers conserved roles of natural products in bacterial physiology.</title>
        <authorList>
            <consortium name="Agbiome Team Llc"/>
            <person name="Bleich R.M."/>
            <person name="Grubbs K.J."/>
            <person name="Santa Maria K.C."/>
            <person name="Allen S.E."/>
            <person name="Farag S."/>
            <person name="Shank E.A."/>
            <person name="Bowers A."/>
        </authorList>
    </citation>
    <scope>NUCLEOTIDE SEQUENCE [LARGE SCALE GENOMIC DNA]</scope>
    <source>
        <strain evidence="6 9">AFS009893</strain>
        <strain evidence="7 10">AFS037265</strain>
    </source>
</reference>